<sequence>MYSIPINHKVNLPPIRFLLQEVDGLIPSPPINLLPITLPPIHYNPFLFHLNHLHHHHHHHQNQLPKSNSSQIQNSNIIIKPKRKQVKRACQNCQKACKGCADTRPCPRCIIQGLTNSCKDAPRKSDLIQQKNYHHHHHHIKLERSSSNSSDSSFETILLQKNPNEEFLIKNNSQGKPLKRLQNKSIIVEDRDHKYLKINHDSSFYYI</sequence>
<evidence type="ECO:0000256" key="2">
    <source>
        <dbReference type="ARBA" id="ARBA00022833"/>
    </source>
</evidence>
<gene>
    <name evidence="8" type="ORF">CROQUDRAFT_670829</name>
</gene>
<evidence type="ECO:0000256" key="6">
    <source>
        <dbReference type="ARBA" id="ARBA00023242"/>
    </source>
</evidence>
<accession>A0A9P6NMJ1</accession>
<proteinExistence type="predicted"/>
<evidence type="ECO:0000313" key="8">
    <source>
        <dbReference type="EMBL" id="KAG0146897.1"/>
    </source>
</evidence>
<keyword evidence="5" id="KW-0804">Transcription</keyword>
<dbReference type="GO" id="GO:0003677">
    <property type="term" value="F:DNA binding"/>
    <property type="evidence" value="ECO:0007669"/>
    <property type="project" value="UniProtKB-KW"/>
</dbReference>
<evidence type="ECO:0000256" key="3">
    <source>
        <dbReference type="ARBA" id="ARBA00023015"/>
    </source>
</evidence>
<keyword evidence="4" id="KW-0238">DNA-binding</keyword>
<keyword evidence="1" id="KW-0479">Metal-binding</keyword>
<evidence type="ECO:0000256" key="4">
    <source>
        <dbReference type="ARBA" id="ARBA00023125"/>
    </source>
</evidence>
<evidence type="ECO:0000256" key="7">
    <source>
        <dbReference type="SAM" id="MobiDB-lite"/>
    </source>
</evidence>
<evidence type="ECO:0000256" key="1">
    <source>
        <dbReference type="ARBA" id="ARBA00022723"/>
    </source>
</evidence>
<dbReference type="PANTHER" id="PTHR47659:SF7">
    <property type="entry name" value="FUNGAL TRANSCRIPTIONAL REGULATORY PROTEIN, N-TERMINAL DOMAIN-CONTAINING PROTEIN"/>
    <property type="match status" value="1"/>
</dbReference>
<dbReference type="AlphaFoldDB" id="A0A9P6NMJ1"/>
<keyword evidence="2" id="KW-0862">Zinc</keyword>
<comment type="caution">
    <text evidence="8">The sequence shown here is derived from an EMBL/GenBank/DDBJ whole genome shotgun (WGS) entry which is preliminary data.</text>
</comment>
<dbReference type="InterPro" id="IPR050335">
    <property type="entry name" value="ERT1_acuK_gluconeogen_tf"/>
</dbReference>
<dbReference type="GO" id="GO:0046872">
    <property type="term" value="F:metal ion binding"/>
    <property type="evidence" value="ECO:0007669"/>
    <property type="project" value="UniProtKB-KW"/>
</dbReference>
<dbReference type="OrthoDB" id="2502491at2759"/>
<reference evidence="8" key="1">
    <citation type="submission" date="2013-11" db="EMBL/GenBank/DDBJ databases">
        <title>Genome sequence of the fusiform rust pathogen reveals effectors for host alternation and coevolution with pine.</title>
        <authorList>
            <consortium name="DOE Joint Genome Institute"/>
            <person name="Smith K."/>
            <person name="Pendleton A."/>
            <person name="Kubisiak T."/>
            <person name="Anderson C."/>
            <person name="Salamov A."/>
            <person name="Aerts A."/>
            <person name="Riley R."/>
            <person name="Clum A."/>
            <person name="Lindquist E."/>
            <person name="Ence D."/>
            <person name="Campbell M."/>
            <person name="Kronenberg Z."/>
            <person name="Feau N."/>
            <person name="Dhillon B."/>
            <person name="Hamelin R."/>
            <person name="Burleigh J."/>
            <person name="Smith J."/>
            <person name="Yandell M."/>
            <person name="Nelson C."/>
            <person name="Grigoriev I."/>
            <person name="Davis J."/>
        </authorList>
    </citation>
    <scope>NUCLEOTIDE SEQUENCE</scope>
    <source>
        <strain evidence="8">G11</strain>
    </source>
</reference>
<evidence type="ECO:0000313" key="9">
    <source>
        <dbReference type="Proteomes" id="UP000886653"/>
    </source>
</evidence>
<evidence type="ECO:0008006" key="10">
    <source>
        <dbReference type="Google" id="ProtNLM"/>
    </source>
</evidence>
<protein>
    <recommendedName>
        <fullName evidence="10">Zn(2)-C6 fungal-type domain-containing protein</fullName>
    </recommendedName>
</protein>
<keyword evidence="3" id="KW-0805">Transcription regulation</keyword>
<organism evidence="8 9">
    <name type="scientific">Cronartium quercuum f. sp. fusiforme G11</name>
    <dbReference type="NCBI Taxonomy" id="708437"/>
    <lineage>
        <taxon>Eukaryota</taxon>
        <taxon>Fungi</taxon>
        <taxon>Dikarya</taxon>
        <taxon>Basidiomycota</taxon>
        <taxon>Pucciniomycotina</taxon>
        <taxon>Pucciniomycetes</taxon>
        <taxon>Pucciniales</taxon>
        <taxon>Coleosporiaceae</taxon>
        <taxon>Cronartium</taxon>
    </lineage>
</organism>
<name>A0A9P6NMJ1_9BASI</name>
<dbReference type="Proteomes" id="UP000886653">
    <property type="component" value="Unassembled WGS sequence"/>
</dbReference>
<feature type="region of interest" description="Disordered" evidence="7">
    <location>
        <begin position="134"/>
        <end position="153"/>
    </location>
</feature>
<dbReference type="PANTHER" id="PTHR47659">
    <property type="entry name" value="ZN(II)2CYS6 TRANSCRIPTION FACTOR (EUROFUNG)-RELATED"/>
    <property type="match status" value="1"/>
</dbReference>
<dbReference type="EMBL" id="MU167254">
    <property type="protein sequence ID" value="KAG0146897.1"/>
    <property type="molecule type" value="Genomic_DNA"/>
</dbReference>
<keyword evidence="9" id="KW-1185">Reference proteome</keyword>
<keyword evidence="6" id="KW-0539">Nucleus</keyword>
<evidence type="ECO:0000256" key="5">
    <source>
        <dbReference type="ARBA" id="ARBA00023163"/>
    </source>
</evidence>